<sequence>MEHLGAILLLALGGLLAGGAYSFWTGAGAADQGAERGRTRTGRYIAAGLALCAVLSAAGGVLRLGYLPL</sequence>
<evidence type="ECO:0000256" key="1">
    <source>
        <dbReference type="SAM" id="Phobius"/>
    </source>
</evidence>
<name>A0ABV9DRS5_9ACTN</name>
<comment type="caution">
    <text evidence="2">The sequence shown here is derived from an EMBL/GenBank/DDBJ whole genome shotgun (WGS) entry which is preliminary data.</text>
</comment>
<keyword evidence="1" id="KW-0812">Transmembrane</keyword>
<dbReference type="Proteomes" id="UP001595923">
    <property type="component" value="Unassembled WGS sequence"/>
</dbReference>
<keyword evidence="3" id="KW-1185">Reference proteome</keyword>
<protein>
    <submittedName>
        <fullName evidence="2">Uncharacterized protein</fullName>
    </submittedName>
</protein>
<feature type="transmembrane region" description="Helical" evidence="1">
    <location>
        <begin position="45"/>
        <end position="66"/>
    </location>
</feature>
<proteinExistence type="predicted"/>
<dbReference type="RefSeq" id="WP_378572016.1">
    <property type="nucleotide sequence ID" value="NZ_JBHSFQ010000004.1"/>
</dbReference>
<organism evidence="2 3">
    <name type="scientific">Nocardiopsis mangrovi</name>
    <dbReference type="NCBI Taxonomy" id="1179818"/>
    <lineage>
        <taxon>Bacteria</taxon>
        <taxon>Bacillati</taxon>
        <taxon>Actinomycetota</taxon>
        <taxon>Actinomycetes</taxon>
        <taxon>Streptosporangiales</taxon>
        <taxon>Nocardiopsidaceae</taxon>
        <taxon>Nocardiopsis</taxon>
    </lineage>
</organism>
<gene>
    <name evidence="2" type="ORF">ACFO4E_05975</name>
</gene>
<keyword evidence="1" id="KW-0472">Membrane</keyword>
<dbReference type="EMBL" id="JBHSFQ010000004">
    <property type="protein sequence ID" value="MFC4561395.1"/>
    <property type="molecule type" value="Genomic_DNA"/>
</dbReference>
<keyword evidence="1" id="KW-1133">Transmembrane helix</keyword>
<reference evidence="3" key="1">
    <citation type="journal article" date="2019" name="Int. J. Syst. Evol. Microbiol.">
        <title>The Global Catalogue of Microorganisms (GCM) 10K type strain sequencing project: providing services to taxonomists for standard genome sequencing and annotation.</title>
        <authorList>
            <consortium name="The Broad Institute Genomics Platform"/>
            <consortium name="The Broad Institute Genome Sequencing Center for Infectious Disease"/>
            <person name="Wu L."/>
            <person name="Ma J."/>
        </authorList>
    </citation>
    <scope>NUCLEOTIDE SEQUENCE [LARGE SCALE GENOMIC DNA]</scope>
    <source>
        <strain evidence="3">XZYJ18</strain>
    </source>
</reference>
<evidence type="ECO:0000313" key="3">
    <source>
        <dbReference type="Proteomes" id="UP001595923"/>
    </source>
</evidence>
<accession>A0ABV9DRS5</accession>
<evidence type="ECO:0000313" key="2">
    <source>
        <dbReference type="EMBL" id="MFC4561395.1"/>
    </source>
</evidence>